<proteinExistence type="predicted"/>
<reference evidence="1 2" key="1">
    <citation type="submission" date="2019-08" db="EMBL/GenBank/DDBJ databases">
        <title>In-depth cultivation of the pig gut microbiome towards novel bacterial diversity and tailored functional studies.</title>
        <authorList>
            <person name="Wylensek D."/>
            <person name="Hitch T.C.A."/>
            <person name="Clavel T."/>
        </authorList>
    </citation>
    <scope>NUCLEOTIDE SEQUENCE [LARGE SCALE GENOMIC DNA]</scope>
    <source>
        <strain evidence="1 2">Oil-RF-744-WCA-WT-10</strain>
    </source>
</reference>
<dbReference type="InterPro" id="IPR025048">
    <property type="entry name" value="DUF3987"/>
</dbReference>
<evidence type="ECO:0000313" key="2">
    <source>
        <dbReference type="Proteomes" id="UP000483362"/>
    </source>
</evidence>
<gene>
    <name evidence="1" type="ORF">FYJ29_06475</name>
</gene>
<dbReference type="RefSeq" id="WP_154326702.1">
    <property type="nucleotide sequence ID" value="NZ_CP045696.1"/>
</dbReference>
<evidence type="ECO:0000313" key="1">
    <source>
        <dbReference type="EMBL" id="MSS17400.1"/>
    </source>
</evidence>
<keyword evidence="2" id="KW-1185">Reference proteome</keyword>
<dbReference type="EMBL" id="VULT01000008">
    <property type="protein sequence ID" value="MSS17400.1"/>
    <property type="molecule type" value="Genomic_DNA"/>
</dbReference>
<sequence length="426" mass="48699">MENKILQPKSGKLSLHENVELPIDGMPEFVQQYIKEIVRVYHCPIEFPTVAVFSVIATAIGKRVKLTDRKYTNPLMLWFVNVAISGSNKTQPVKEVLRPLREINRENYQVYEVEYAAWRVDKERDEANPPTFNQLLIGDCTEEARIKILQNCSHGVLGHYPEIKGYFDDMERYNKGGFVDKLLRMFDGDDVFVNRKGEYKPIVISDVFMNILGDLQPGLLSATFGSPQFMENGLNQRFLFTMPKIVEFPDREIESMNHDLVECWCDVVKQIYKMDLTDWGIISLSQESDALYTEYFNQLQRKKDEVSKTTGDGYLLSVYSKLQIQAQRLAGIVHLMGLINSPNSYNYRQVSAEDMEYTIRCMDYFEKSAIAVYEHLGGNVQGGNPQSMTQAEIIRLVGEKVGIQNQAAFSLGIGKDPAYVSRVLKS</sequence>
<organism evidence="1 2">
    <name type="scientific">Sodaliphilus pleomorphus</name>
    <dbReference type="NCBI Taxonomy" id="2606626"/>
    <lineage>
        <taxon>Bacteria</taxon>
        <taxon>Pseudomonadati</taxon>
        <taxon>Bacteroidota</taxon>
        <taxon>Bacteroidia</taxon>
        <taxon>Bacteroidales</taxon>
        <taxon>Muribaculaceae</taxon>
        <taxon>Sodaliphilus</taxon>
    </lineage>
</organism>
<dbReference type="AlphaFoldDB" id="A0A6L5XAJ3"/>
<protein>
    <submittedName>
        <fullName evidence="1">DUF3987 domain-containing protein</fullName>
    </submittedName>
</protein>
<accession>A0A6L5XAJ3</accession>
<comment type="caution">
    <text evidence="1">The sequence shown here is derived from an EMBL/GenBank/DDBJ whole genome shotgun (WGS) entry which is preliminary data.</text>
</comment>
<name>A0A6L5XAJ3_9BACT</name>
<dbReference type="Proteomes" id="UP000483362">
    <property type="component" value="Unassembled WGS sequence"/>
</dbReference>
<dbReference type="Pfam" id="PF13148">
    <property type="entry name" value="DUF3987"/>
    <property type="match status" value="1"/>
</dbReference>